<accession>A0A4U3MJM0</accession>
<dbReference type="OrthoDB" id="4552598at2"/>
<name>A0A4U3MJM0_9ACTN</name>
<feature type="transmembrane region" description="Helical" evidence="1">
    <location>
        <begin position="199"/>
        <end position="220"/>
    </location>
</feature>
<gene>
    <name evidence="3" type="ORF">FDA94_11835</name>
</gene>
<feature type="domain" description="DUF1206" evidence="2">
    <location>
        <begin position="26"/>
        <end position="95"/>
    </location>
</feature>
<feature type="transmembrane region" description="Helical" evidence="1">
    <location>
        <begin position="240"/>
        <end position="261"/>
    </location>
</feature>
<evidence type="ECO:0000256" key="1">
    <source>
        <dbReference type="SAM" id="Phobius"/>
    </source>
</evidence>
<dbReference type="EMBL" id="SZQA01000009">
    <property type="protein sequence ID" value="TKK88772.1"/>
    <property type="molecule type" value="Genomic_DNA"/>
</dbReference>
<feature type="transmembrane region" description="Helical" evidence="1">
    <location>
        <begin position="106"/>
        <end position="124"/>
    </location>
</feature>
<keyword evidence="1" id="KW-0812">Transmembrane</keyword>
<dbReference type="AlphaFoldDB" id="A0A4U3MJM0"/>
<feature type="domain" description="DUF1206" evidence="2">
    <location>
        <begin position="106"/>
        <end position="173"/>
    </location>
</feature>
<proteinExistence type="predicted"/>
<comment type="caution">
    <text evidence="3">The sequence shown here is derived from an EMBL/GenBank/DDBJ whole genome shotgun (WGS) entry which is preliminary data.</text>
</comment>
<reference evidence="3 4" key="1">
    <citation type="submission" date="2019-04" db="EMBL/GenBank/DDBJ databases">
        <title>Herbidospora sp. NEAU-GS14.nov., a novel actinomycete isolated from soil.</title>
        <authorList>
            <person name="Han L."/>
        </authorList>
    </citation>
    <scope>NUCLEOTIDE SEQUENCE [LARGE SCALE GENOMIC DNA]</scope>
    <source>
        <strain evidence="3 4">NEAU-GS14</strain>
    </source>
</reference>
<evidence type="ECO:0000259" key="2">
    <source>
        <dbReference type="Pfam" id="PF06724"/>
    </source>
</evidence>
<organism evidence="3 4">
    <name type="scientific">Herbidospora galbida</name>
    <dbReference type="NCBI Taxonomy" id="2575442"/>
    <lineage>
        <taxon>Bacteria</taxon>
        <taxon>Bacillati</taxon>
        <taxon>Actinomycetota</taxon>
        <taxon>Actinomycetes</taxon>
        <taxon>Streptosporangiales</taxon>
        <taxon>Streptosporangiaceae</taxon>
        <taxon>Herbidospora</taxon>
    </lineage>
</organism>
<sequence length="268" mass="28359">MTTTETVGGAARRAAQHPLLDKLAKVGFAARGVLYALIGLVALQIAFGGSGGEEADKSGAIHMVAAQPFGSVLLWIMAVGLAGLALWQIGEAIWGRPKLRERVESVARAVVYVTLVVSITSLLLKGKEAASTDSQSQDATRALFELPGGQFLVGLFALGLMALGVYWIHEGWTEKFMRDMHVTEPKARTTVVRLGKAGYIARGVVAIAAGVLVGQAALTYDPDKAAGIDDALKSLSETPMGPWLLAAVAIGLILFAAYCFAESRWHRT</sequence>
<keyword evidence="1" id="KW-1133">Transmembrane helix</keyword>
<keyword evidence="1" id="KW-0472">Membrane</keyword>
<feature type="transmembrane region" description="Helical" evidence="1">
    <location>
        <begin position="151"/>
        <end position="168"/>
    </location>
</feature>
<evidence type="ECO:0000313" key="4">
    <source>
        <dbReference type="Proteomes" id="UP000308705"/>
    </source>
</evidence>
<dbReference type="Proteomes" id="UP000308705">
    <property type="component" value="Unassembled WGS sequence"/>
</dbReference>
<dbReference type="Pfam" id="PF06724">
    <property type="entry name" value="DUF1206"/>
    <property type="match status" value="3"/>
</dbReference>
<evidence type="ECO:0000313" key="3">
    <source>
        <dbReference type="EMBL" id="TKK88772.1"/>
    </source>
</evidence>
<dbReference type="InterPro" id="IPR009597">
    <property type="entry name" value="DUF1206"/>
</dbReference>
<keyword evidence="4" id="KW-1185">Reference proteome</keyword>
<feature type="domain" description="DUF1206" evidence="2">
    <location>
        <begin position="197"/>
        <end position="265"/>
    </location>
</feature>
<protein>
    <submittedName>
        <fullName evidence="3">DUF1206 domain-containing protein</fullName>
    </submittedName>
</protein>
<feature type="transmembrane region" description="Helical" evidence="1">
    <location>
        <begin position="32"/>
        <end position="52"/>
    </location>
</feature>
<dbReference type="RefSeq" id="WP_137247111.1">
    <property type="nucleotide sequence ID" value="NZ_SZQA01000009.1"/>
</dbReference>
<feature type="transmembrane region" description="Helical" evidence="1">
    <location>
        <begin position="72"/>
        <end position="94"/>
    </location>
</feature>